<comment type="function">
    <text evidence="12">Catalyzes the acylation of glycosyl-4,4'-diaponeurosporenoate, i.e. the esterification of glucose at the C6'' position with the carboxyl group of the C(15) fatty acid 12-methyltetradecanoic acid, to yield staphyloxanthin. This is the last step in the biosynthesis of this orange pigment, present in most staphylococci strains.</text>
</comment>
<evidence type="ECO:0000256" key="6">
    <source>
        <dbReference type="ARBA" id="ARBA00022989"/>
    </source>
</evidence>
<protein>
    <recommendedName>
        <fullName evidence="11">Glycosyl-4,4'-diaponeurosporenoate acyltransferase</fullName>
    </recommendedName>
</protein>
<evidence type="ECO:0000256" key="10">
    <source>
        <dbReference type="ARBA" id="ARBA00023603"/>
    </source>
</evidence>
<accession>A0A1C0YB26</accession>
<keyword evidence="3 14" id="KW-0808">Transferase</keyword>
<feature type="transmembrane region" description="Helical" evidence="13">
    <location>
        <begin position="123"/>
        <end position="140"/>
    </location>
</feature>
<comment type="pathway">
    <text evidence="9">Carotenoid biosynthesis; staphyloxanthin biosynthesis; staphyloxanthin from farnesyl diphosphate: step 5/5.</text>
</comment>
<organism evidence="14 15">
    <name type="scientific">Caryophanon latum</name>
    <dbReference type="NCBI Taxonomy" id="33977"/>
    <lineage>
        <taxon>Bacteria</taxon>
        <taxon>Bacillati</taxon>
        <taxon>Bacillota</taxon>
        <taxon>Bacilli</taxon>
        <taxon>Bacillales</taxon>
        <taxon>Caryophanaceae</taxon>
        <taxon>Caryophanon</taxon>
    </lineage>
</organism>
<keyword evidence="8 14" id="KW-0012">Acyltransferase</keyword>
<evidence type="ECO:0000256" key="11">
    <source>
        <dbReference type="ARBA" id="ARBA00023667"/>
    </source>
</evidence>
<keyword evidence="5" id="KW-0732">Signal</keyword>
<keyword evidence="15" id="KW-1185">Reference proteome</keyword>
<evidence type="ECO:0000256" key="4">
    <source>
        <dbReference type="ARBA" id="ARBA00022692"/>
    </source>
</evidence>
<dbReference type="InterPro" id="IPR044021">
    <property type="entry name" value="CrtO"/>
</dbReference>
<dbReference type="Proteomes" id="UP000093482">
    <property type="component" value="Unassembled WGS sequence"/>
</dbReference>
<evidence type="ECO:0000256" key="5">
    <source>
        <dbReference type="ARBA" id="ARBA00022729"/>
    </source>
</evidence>
<dbReference type="UniPathway" id="UPA00029">
    <property type="reaction ID" value="UER00560"/>
</dbReference>
<dbReference type="GO" id="GO:0005886">
    <property type="term" value="C:plasma membrane"/>
    <property type="evidence" value="ECO:0007669"/>
    <property type="project" value="UniProtKB-SubCell"/>
</dbReference>
<reference evidence="14 15" key="1">
    <citation type="submission" date="2016-07" db="EMBL/GenBank/DDBJ databases">
        <title>Caryophanon latum genome sequencing.</title>
        <authorList>
            <person name="Verma A."/>
            <person name="Pal Y."/>
            <person name="Krishnamurthi S."/>
        </authorList>
    </citation>
    <scope>NUCLEOTIDE SEQUENCE [LARGE SCALE GENOMIC DNA]</scope>
    <source>
        <strain evidence="14 15">DSM 14151</strain>
    </source>
</reference>
<dbReference type="AlphaFoldDB" id="A0A1C0YB26"/>
<gene>
    <name evidence="14" type="ORF">A6K76_03135</name>
</gene>
<dbReference type="EMBL" id="MATO01000078">
    <property type="protein sequence ID" value="OCS84396.1"/>
    <property type="molecule type" value="Genomic_DNA"/>
</dbReference>
<dbReference type="OrthoDB" id="3783432at2"/>
<evidence type="ECO:0000256" key="13">
    <source>
        <dbReference type="SAM" id="Phobius"/>
    </source>
</evidence>
<proteinExistence type="inferred from homology"/>
<evidence type="ECO:0000256" key="12">
    <source>
        <dbReference type="ARBA" id="ARBA00025324"/>
    </source>
</evidence>
<dbReference type="RefSeq" id="WP_066466469.1">
    <property type="nucleotide sequence ID" value="NZ_MATO01000078.1"/>
</dbReference>
<evidence type="ECO:0000313" key="14">
    <source>
        <dbReference type="EMBL" id="OCS84396.1"/>
    </source>
</evidence>
<keyword evidence="6 13" id="KW-1133">Transmembrane helix</keyword>
<dbReference type="Pfam" id="PF18927">
    <property type="entry name" value="CrtO"/>
    <property type="match status" value="1"/>
</dbReference>
<sequence length="166" mass="19851">MTFTELLGLIVINGVAWLFFHISLSLLCFFMPLRFFTRDVLRIYKWEQHGELWQQLFHVKQWKKHLIDGSSIVKKSYNKRHLHGTTAHDLVVFAAETKRAELTHWLLLLPTPLFFIWNPAWAAWVNVAYALLVNVPFIMTQRYNRGRLERISHRDEKKHLLIKKML</sequence>
<evidence type="ECO:0000256" key="3">
    <source>
        <dbReference type="ARBA" id="ARBA00022679"/>
    </source>
</evidence>
<comment type="caution">
    <text evidence="14">The sequence shown here is derived from an EMBL/GenBank/DDBJ whole genome shotgun (WGS) entry which is preliminary data.</text>
</comment>
<keyword evidence="7 13" id="KW-0472">Membrane</keyword>
<comment type="similarity">
    <text evidence="10">Belongs to the acyltransferase CrtO family.</text>
</comment>
<name>A0A1C0YB26_9BACL</name>
<evidence type="ECO:0000256" key="2">
    <source>
        <dbReference type="ARBA" id="ARBA00022475"/>
    </source>
</evidence>
<keyword evidence="4 13" id="KW-0812">Transmembrane</keyword>
<evidence type="ECO:0000313" key="15">
    <source>
        <dbReference type="Proteomes" id="UP000093482"/>
    </source>
</evidence>
<keyword evidence="2" id="KW-1003">Cell membrane</keyword>
<evidence type="ECO:0000256" key="9">
    <source>
        <dbReference type="ARBA" id="ARBA00023588"/>
    </source>
</evidence>
<evidence type="ECO:0000256" key="7">
    <source>
        <dbReference type="ARBA" id="ARBA00023136"/>
    </source>
</evidence>
<dbReference type="GO" id="GO:0016746">
    <property type="term" value="F:acyltransferase activity"/>
    <property type="evidence" value="ECO:0007669"/>
    <property type="project" value="UniProtKB-KW"/>
</dbReference>
<comment type="subcellular location">
    <subcellularLocation>
        <location evidence="1">Cell membrane</location>
        <topology evidence="1">Single-pass membrane protein</topology>
    </subcellularLocation>
</comment>
<evidence type="ECO:0000256" key="8">
    <source>
        <dbReference type="ARBA" id="ARBA00023315"/>
    </source>
</evidence>
<evidence type="ECO:0000256" key="1">
    <source>
        <dbReference type="ARBA" id="ARBA00004162"/>
    </source>
</evidence>
<feature type="transmembrane region" description="Helical" evidence="13">
    <location>
        <begin position="6"/>
        <end position="33"/>
    </location>
</feature>